<keyword evidence="6" id="KW-1185">Reference proteome</keyword>
<dbReference type="KEGG" id="ebla:JGUZn3_22530"/>
<dbReference type="AlphaFoldDB" id="A0A7H1NUJ4"/>
<evidence type="ECO:0000259" key="2">
    <source>
        <dbReference type="Pfam" id="PF04865"/>
    </source>
</evidence>
<dbReference type="Proteomes" id="UP000516349">
    <property type="component" value="Chromosome"/>
</dbReference>
<evidence type="ECO:0000313" key="5">
    <source>
        <dbReference type="EMBL" id="QNT79454.1"/>
    </source>
</evidence>
<feature type="domain" description="Baseplate J-like C-terminal" evidence="4">
    <location>
        <begin position="290"/>
        <end position="369"/>
    </location>
</feature>
<dbReference type="Pfam" id="PF04865">
    <property type="entry name" value="Baseplate_J"/>
    <property type="match status" value="1"/>
</dbReference>
<dbReference type="InterPro" id="IPR058531">
    <property type="entry name" value="Baseplate_J_M"/>
</dbReference>
<proteinExistence type="inferred from homology"/>
<evidence type="ECO:0000256" key="1">
    <source>
        <dbReference type="ARBA" id="ARBA00038087"/>
    </source>
</evidence>
<dbReference type="PANTHER" id="PTHR37829">
    <property type="entry name" value="PHAGE-LIKE ELEMENT PBSX PROTEIN XKDT"/>
    <property type="match status" value="1"/>
</dbReference>
<protein>
    <submittedName>
        <fullName evidence="5">Baseplate J-like protein</fullName>
    </submittedName>
</protein>
<feature type="domain" description="Baseplate J-like central" evidence="3">
    <location>
        <begin position="196"/>
        <end position="284"/>
    </location>
</feature>
<feature type="domain" description="Baseplate protein J-like barrel" evidence="2">
    <location>
        <begin position="92"/>
        <end position="172"/>
    </location>
</feature>
<sequence>MPFLRPTLKQLVQQGVQDITSAGIEGVGALLTNSVLGVINTVLSGMSWLHFSYLDWIAKQAVPWTASDEYLAAWGAMKGVYLKQANKAGGQVIFIARGNTTLPTGTLISRPDGLLYITTQDAVRNGDTLQAPVTAVNGGAAGNYALGASVSLASPVIGIESTGSVTQAITGGSDTETQEQFRTRVLDVFRATGSNGREQDYINWALAVSGVTRAWVARNGFGPGTVVLYIMLDNANADLNGFPIGRNGSASLETRYQQATGDQLRVANAIWDEQPVTALVIVCAPQPLTVNFTISDTGTANSEENRKAVYNALQAMFLRLSSPGGTLYPSDWNEAISTVTALPHFTVTAPSTSIIASTGTMPVLGTVTLQS</sequence>
<gene>
    <name evidence="5" type="ORF">JGUZn3_22530</name>
</gene>
<dbReference type="InterPro" id="IPR006949">
    <property type="entry name" value="Barrel_Baseplate_J-like"/>
</dbReference>
<evidence type="ECO:0000259" key="3">
    <source>
        <dbReference type="Pfam" id="PF26078"/>
    </source>
</evidence>
<dbReference type="PANTHER" id="PTHR37829:SF3">
    <property type="entry name" value="PROTEIN JAYE-RELATED"/>
    <property type="match status" value="1"/>
</dbReference>
<dbReference type="InterPro" id="IPR058530">
    <property type="entry name" value="Baseplate_J-like_C"/>
</dbReference>
<organism evidence="5 6">
    <name type="scientific">Entomobacter blattae</name>
    <dbReference type="NCBI Taxonomy" id="2762277"/>
    <lineage>
        <taxon>Bacteria</taxon>
        <taxon>Pseudomonadati</taxon>
        <taxon>Pseudomonadota</taxon>
        <taxon>Alphaproteobacteria</taxon>
        <taxon>Acetobacterales</taxon>
        <taxon>Acetobacteraceae</taxon>
        <taxon>Entomobacter</taxon>
    </lineage>
</organism>
<dbReference type="RefSeq" id="WP_203413616.1">
    <property type="nucleotide sequence ID" value="NZ_CP060244.1"/>
</dbReference>
<dbReference type="EMBL" id="CP060244">
    <property type="protein sequence ID" value="QNT79454.1"/>
    <property type="molecule type" value="Genomic_DNA"/>
</dbReference>
<evidence type="ECO:0000313" key="6">
    <source>
        <dbReference type="Proteomes" id="UP000516349"/>
    </source>
</evidence>
<comment type="similarity">
    <text evidence="1">Belongs to the Mu gp47/PBSX XkdT family.</text>
</comment>
<name>A0A7H1NUJ4_9PROT</name>
<dbReference type="Pfam" id="PF26079">
    <property type="entry name" value="Baseplate_J_C"/>
    <property type="match status" value="1"/>
</dbReference>
<dbReference type="InterPro" id="IPR052399">
    <property type="entry name" value="Phage_Baseplate_Assmbl_Protein"/>
</dbReference>
<dbReference type="Pfam" id="PF26078">
    <property type="entry name" value="Baseplate_J_M"/>
    <property type="match status" value="1"/>
</dbReference>
<evidence type="ECO:0000259" key="4">
    <source>
        <dbReference type="Pfam" id="PF26079"/>
    </source>
</evidence>
<accession>A0A7H1NUJ4</accession>
<reference evidence="5 6" key="1">
    <citation type="submission" date="2020-08" db="EMBL/GenBank/DDBJ databases">
        <title>Complete genome sequence of Entomobacter blattae G55GP.</title>
        <authorList>
            <person name="Poehlein A."/>
            <person name="Guzman J."/>
            <person name="Daniel R."/>
            <person name="Vilcinskas A."/>
        </authorList>
    </citation>
    <scope>NUCLEOTIDE SEQUENCE [LARGE SCALE GENOMIC DNA]</scope>
    <source>
        <strain evidence="5 6">G55GP</strain>
    </source>
</reference>